<evidence type="ECO:0008006" key="2">
    <source>
        <dbReference type="Google" id="ProtNLM"/>
    </source>
</evidence>
<sequence length="250" mass="27852">MTSDPGGEDEFIDIRPWPVQVLVGRLVSLVTLGRRGILEAQESDDLFEAETDRFDLESWAALELQTALAPDEARILHLPVSSLNDDDLAACADALLAADAIGWALRVIPSGTLTIPVDASDEQRILEWSPKPWTRVWPSARSVRLRSDEELAHEREKWDIVTWRLSLFQDPTDLQTDRAALRDTIAEASAAGLLHTDGDDLLTDAGASFAHMTDDELSEIDHLARIRLRTLNWVCGFGEDWESAPLFLDD</sequence>
<gene>
    <name evidence="1" type="ORF">AVDCRST_MAG43-2135</name>
</gene>
<name>A0A6J4V0U6_9BACT</name>
<accession>A0A6J4V0U6</accession>
<reference evidence="1" key="1">
    <citation type="submission" date="2020-02" db="EMBL/GenBank/DDBJ databases">
        <authorList>
            <person name="Meier V. D."/>
        </authorList>
    </citation>
    <scope>NUCLEOTIDE SEQUENCE</scope>
    <source>
        <strain evidence="1">AVDCRST_MAG43</strain>
    </source>
</reference>
<dbReference type="AlphaFoldDB" id="A0A6J4V0U6"/>
<evidence type="ECO:0000313" key="1">
    <source>
        <dbReference type="EMBL" id="CAA9563673.1"/>
    </source>
</evidence>
<organism evidence="1">
    <name type="scientific">uncultured Thermomicrobiales bacterium</name>
    <dbReference type="NCBI Taxonomy" id="1645740"/>
    <lineage>
        <taxon>Bacteria</taxon>
        <taxon>Pseudomonadati</taxon>
        <taxon>Thermomicrobiota</taxon>
        <taxon>Thermomicrobia</taxon>
        <taxon>Thermomicrobiales</taxon>
        <taxon>environmental samples</taxon>
    </lineage>
</organism>
<protein>
    <recommendedName>
        <fullName evidence="2">DUF4272 domain-containing protein</fullName>
    </recommendedName>
</protein>
<proteinExistence type="predicted"/>
<dbReference type="EMBL" id="CADCWI010000108">
    <property type="protein sequence ID" value="CAA9563673.1"/>
    <property type="molecule type" value="Genomic_DNA"/>
</dbReference>